<evidence type="ECO:0000256" key="1">
    <source>
        <dbReference type="SAM" id="SignalP"/>
    </source>
</evidence>
<evidence type="ECO:0000313" key="3">
    <source>
        <dbReference type="EMBL" id="AKJ04233.1"/>
    </source>
</evidence>
<dbReference type="GO" id="GO:0004177">
    <property type="term" value="F:aminopeptidase activity"/>
    <property type="evidence" value="ECO:0007669"/>
    <property type="project" value="UniProtKB-KW"/>
</dbReference>
<keyword evidence="3" id="KW-0645">Protease</keyword>
<reference evidence="3 5" key="1">
    <citation type="submission" date="2015-05" db="EMBL/GenBank/DDBJ databases">
        <title>Genome assembly of Archangium gephyra DSM 2261.</title>
        <authorList>
            <person name="Sharma G."/>
            <person name="Subramanian S."/>
        </authorList>
    </citation>
    <scope>NUCLEOTIDE SEQUENCE [LARGE SCALE GENOMIC DNA]</scope>
    <source>
        <strain evidence="3 5">DSM 2261</strain>
    </source>
</reference>
<feature type="signal peptide" evidence="1">
    <location>
        <begin position="1"/>
        <end position="17"/>
    </location>
</feature>
<dbReference type="PANTHER" id="PTHR12147:SF26">
    <property type="entry name" value="PEPTIDASE M28 DOMAIN-CONTAINING PROTEIN"/>
    <property type="match status" value="1"/>
</dbReference>
<evidence type="ECO:0000313" key="4">
    <source>
        <dbReference type="EMBL" id="REG37687.1"/>
    </source>
</evidence>
<dbReference type="EMBL" id="CP011509">
    <property type="protein sequence ID" value="AKJ04233.1"/>
    <property type="molecule type" value="Genomic_DNA"/>
</dbReference>
<keyword evidence="6" id="KW-1185">Reference proteome</keyword>
<evidence type="ECO:0000313" key="6">
    <source>
        <dbReference type="Proteomes" id="UP000256345"/>
    </source>
</evidence>
<organism evidence="3 5">
    <name type="scientific">Archangium gephyra</name>
    <dbReference type="NCBI Taxonomy" id="48"/>
    <lineage>
        <taxon>Bacteria</taxon>
        <taxon>Pseudomonadati</taxon>
        <taxon>Myxococcota</taxon>
        <taxon>Myxococcia</taxon>
        <taxon>Myxococcales</taxon>
        <taxon>Cystobacterineae</taxon>
        <taxon>Archangiaceae</taxon>
        <taxon>Archangium</taxon>
    </lineage>
</organism>
<reference evidence="4 6" key="2">
    <citation type="submission" date="2018-08" db="EMBL/GenBank/DDBJ databases">
        <title>Genomic Encyclopedia of Archaeal and Bacterial Type Strains, Phase II (KMG-II): from individual species to whole genera.</title>
        <authorList>
            <person name="Goeker M."/>
        </authorList>
    </citation>
    <scope>NUCLEOTIDE SEQUENCE [LARGE SCALE GENOMIC DNA]</scope>
    <source>
        <strain evidence="4 6">DSM 2261</strain>
    </source>
</reference>
<name>A0AAC8QAV7_9BACT</name>
<dbReference type="Gene3D" id="3.40.630.10">
    <property type="entry name" value="Zn peptidases"/>
    <property type="match status" value="1"/>
</dbReference>
<keyword evidence="3" id="KW-0378">Hydrolase</keyword>
<feature type="chain" id="PRO_5042095379" evidence="1">
    <location>
        <begin position="18"/>
        <end position="336"/>
    </location>
</feature>
<dbReference type="GO" id="GO:0008235">
    <property type="term" value="F:metalloexopeptidase activity"/>
    <property type="evidence" value="ECO:0007669"/>
    <property type="project" value="InterPro"/>
</dbReference>
<dbReference type="KEGG" id="age:AA314_05859"/>
<evidence type="ECO:0000259" key="2">
    <source>
        <dbReference type="Pfam" id="PF04389"/>
    </source>
</evidence>
<dbReference type="GO" id="GO:0006508">
    <property type="term" value="P:proteolysis"/>
    <property type="evidence" value="ECO:0007669"/>
    <property type="project" value="InterPro"/>
</dbReference>
<feature type="domain" description="Peptidase M28" evidence="2">
    <location>
        <begin position="113"/>
        <end position="324"/>
    </location>
</feature>
<dbReference type="Proteomes" id="UP000035579">
    <property type="component" value="Chromosome"/>
</dbReference>
<protein>
    <submittedName>
        <fullName evidence="3">Aminopeptidase Y</fullName>
    </submittedName>
    <submittedName>
        <fullName evidence="4">Peptidase M28-like protein</fullName>
    </submittedName>
</protein>
<dbReference type="SUPFAM" id="SSF53187">
    <property type="entry name" value="Zn-dependent exopeptidases"/>
    <property type="match status" value="1"/>
</dbReference>
<dbReference type="AlphaFoldDB" id="A0AAC8QAV7"/>
<dbReference type="InterPro" id="IPR045175">
    <property type="entry name" value="M28_fam"/>
</dbReference>
<proteinExistence type="predicted"/>
<dbReference type="EMBL" id="QUMU01000001">
    <property type="protein sequence ID" value="REG37687.1"/>
    <property type="molecule type" value="Genomic_DNA"/>
</dbReference>
<keyword evidence="3" id="KW-0031">Aminopeptidase</keyword>
<gene>
    <name evidence="3" type="ORF">AA314_05859</name>
    <name evidence="4" type="ORF">ATI61_101674</name>
</gene>
<dbReference type="Pfam" id="PF04389">
    <property type="entry name" value="Peptidase_M28"/>
    <property type="match status" value="1"/>
</dbReference>
<keyword evidence="1" id="KW-0732">Signal</keyword>
<sequence>MRALRATLLLLAVNACASRVPVEEPALLRAGDFGAGVEQARLESDVAALAAAHLADTPLDCGAFDLEQINLEHQPVCHITREKARQLVQERFESLGYTVTSQDAAGPVTPTTNVIAELKGTTHPDEVVVVGAHYDSFYAGADDNSSGVAAMLEMARLAAGKRFARTVRFVGFDMEELGLAGSTRYVRTLAGEEIVASIIFDCIGYKDARPGAQLDLPGFPIPNTGDFVAAISNEQSRPRLEELYALGSRLDFVPIRGAMAPSDGSGPFSGNLMRSDHAPFWLAGYNSLFLTDTANFRNPHYHTDKDVPSTLDYAFLAGVTRLSAAGIAYWAEGPLP</sequence>
<dbReference type="InterPro" id="IPR007484">
    <property type="entry name" value="Peptidase_M28"/>
</dbReference>
<accession>A0AAC8QAV7</accession>
<evidence type="ECO:0000313" key="5">
    <source>
        <dbReference type="Proteomes" id="UP000035579"/>
    </source>
</evidence>
<dbReference type="Proteomes" id="UP000256345">
    <property type="component" value="Unassembled WGS sequence"/>
</dbReference>
<dbReference type="PANTHER" id="PTHR12147">
    <property type="entry name" value="METALLOPEPTIDASE M28 FAMILY MEMBER"/>
    <property type="match status" value="1"/>
</dbReference>
<dbReference type="RefSeq" id="WP_053066771.1">
    <property type="nucleotide sequence ID" value="NZ_CP011509.1"/>
</dbReference>